<organism evidence="1 2">
    <name type="scientific">Alkalimarinus sediminis</name>
    <dbReference type="NCBI Taxonomy" id="1632866"/>
    <lineage>
        <taxon>Bacteria</taxon>
        <taxon>Pseudomonadati</taxon>
        <taxon>Pseudomonadota</taxon>
        <taxon>Gammaproteobacteria</taxon>
        <taxon>Alteromonadales</taxon>
        <taxon>Alteromonadaceae</taxon>
        <taxon>Alkalimarinus</taxon>
    </lineage>
</organism>
<evidence type="ECO:0000313" key="1">
    <source>
        <dbReference type="EMBL" id="UZW73309.1"/>
    </source>
</evidence>
<dbReference type="KEGG" id="asem:NNL22_09605"/>
<name>A0A9E8KN33_9ALTE</name>
<accession>A0A9E8KN33</accession>
<proteinExistence type="predicted"/>
<dbReference type="AlphaFoldDB" id="A0A9E8KN33"/>
<keyword evidence="2" id="KW-1185">Reference proteome</keyword>
<protein>
    <submittedName>
        <fullName evidence="1">Uncharacterized protein</fullName>
    </submittedName>
</protein>
<sequence>MTTRQASHYFEALTDYELMLLQEMCGRNFDYTDESRELLDAFIKMDEALIARGFNAKPKTTKQDRPRQVA</sequence>
<reference evidence="1" key="1">
    <citation type="submission" date="2022-07" db="EMBL/GenBank/DDBJ databases">
        <title>Alkalimarinus sp. nov., isolated from gut of a Alitta virens.</title>
        <authorList>
            <person name="Yang A.I."/>
            <person name="Shin N.-R."/>
        </authorList>
    </citation>
    <scope>NUCLEOTIDE SEQUENCE</scope>
    <source>
        <strain evidence="1">FA028</strain>
    </source>
</reference>
<dbReference type="Proteomes" id="UP001164472">
    <property type="component" value="Chromosome"/>
</dbReference>
<evidence type="ECO:0000313" key="2">
    <source>
        <dbReference type="Proteomes" id="UP001164472"/>
    </source>
</evidence>
<dbReference type="RefSeq" id="WP_251809451.1">
    <property type="nucleotide sequence ID" value="NZ_CP101527.1"/>
</dbReference>
<dbReference type="EMBL" id="CP101527">
    <property type="protein sequence ID" value="UZW73309.1"/>
    <property type="molecule type" value="Genomic_DNA"/>
</dbReference>
<gene>
    <name evidence="1" type="ORF">NNL22_09605</name>
</gene>